<protein>
    <recommendedName>
        <fullName evidence="9">Cytochrome P450</fullName>
    </recommendedName>
</protein>
<evidence type="ECO:0000256" key="6">
    <source>
        <dbReference type="ARBA" id="ARBA00023033"/>
    </source>
</evidence>
<evidence type="ECO:0000256" key="2">
    <source>
        <dbReference type="ARBA" id="ARBA00022617"/>
    </source>
</evidence>
<dbReference type="Gene3D" id="1.10.630.10">
    <property type="entry name" value="Cytochrome P450"/>
    <property type="match status" value="1"/>
</dbReference>
<evidence type="ECO:0008006" key="9">
    <source>
        <dbReference type="Google" id="ProtNLM"/>
    </source>
</evidence>
<evidence type="ECO:0000256" key="3">
    <source>
        <dbReference type="ARBA" id="ARBA00022723"/>
    </source>
</evidence>
<dbReference type="GO" id="GO:0008395">
    <property type="term" value="F:steroid hydroxylase activity"/>
    <property type="evidence" value="ECO:0007669"/>
    <property type="project" value="TreeGrafter"/>
</dbReference>
<dbReference type="GO" id="GO:0016705">
    <property type="term" value="F:oxidoreductase activity, acting on paired donors, with incorporation or reduction of molecular oxygen"/>
    <property type="evidence" value="ECO:0007669"/>
    <property type="project" value="InterPro"/>
</dbReference>
<evidence type="ECO:0000313" key="7">
    <source>
        <dbReference type="EMBL" id="GMT17119.1"/>
    </source>
</evidence>
<dbReference type="AlphaFoldDB" id="A0AAV5VCF7"/>
<comment type="similarity">
    <text evidence="1">Belongs to the cytochrome P450 family.</text>
</comment>
<dbReference type="SUPFAM" id="SSF48264">
    <property type="entry name" value="Cytochrome P450"/>
    <property type="match status" value="1"/>
</dbReference>
<keyword evidence="2" id="KW-0349">Heme</keyword>
<dbReference type="EMBL" id="BTSY01000003">
    <property type="protein sequence ID" value="GMT17119.1"/>
    <property type="molecule type" value="Genomic_DNA"/>
</dbReference>
<feature type="non-terminal residue" evidence="7">
    <location>
        <position position="1"/>
    </location>
</feature>
<organism evidence="7 8">
    <name type="scientific">Pristionchus fissidentatus</name>
    <dbReference type="NCBI Taxonomy" id="1538716"/>
    <lineage>
        <taxon>Eukaryota</taxon>
        <taxon>Metazoa</taxon>
        <taxon>Ecdysozoa</taxon>
        <taxon>Nematoda</taxon>
        <taxon>Chromadorea</taxon>
        <taxon>Rhabditida</taxon>
        <taxon>Rhabditina</taxon>
        <taxon>Diplogasteromorpha</taxon>
        <taxon>Diplogasteroidea</taxon>
        <taxon>Neodiplogasteridae</taxon>
        <taxon>Pristionchus</taxon>
    </lineage>
</organism>
<keyword evidence="4" id="KW-0560">Oxidoreductase</keyword>
<dbReference type="PANTHER" id="PTHR24302:SF15">
    <property type="entry name" value="FATTY-ACID PEROXYGENASE"/>
    <property type="match status" value="1"/>
</dbReference>
<keyword evidence="8" id="KW-1185">Reference proteome</keyword>
<dbReference type="Pfam" id="PF00067">
    <property type="entry name" value="p450"/>
    <property type="match status" value="1"/>
</dbReference>
<keyword evidence="6" id="KW-0503">Monooxygenase</keyword>
<dbReference type="PANTHER" id="PTHR24302">
    <property type="entry name" value="CYTOCHROME P450 FAMILY 3"/>
    <property type="match status" value="1"/>
</dbReference>
<dbReference type="PRINTS" id="PR00385">
    <property type="entry name" value="P450"/>
</dbReference>
<comment type="caution">
    <text evidence="7">The sequence shown here is derived from an EMBL/GenBank/DDBJ whole genome shotgun (WGS) entry which is preliminary data.</text>
</comment>
<sequence length="249" mass="28105">YCEYTMDTIGRLVMGQKESMIFQNPRVAVAQSLFLRNFDQPLIHLNLAAPIINKVTMWSAKKFGSSLSAAEDELMAEMDKAVRERIKKREVDNSVCAETADFIDLFLDFASEMAASEKTEFKMSESQVSKNLSVDEVVAQAVIFLLAGFDTTANALGYTSWMLATHPEILKRCREEIDEVCCDESISYEYLQNLNYVEAVCKETLRFFPLGAFANSRQCMRYTDVCGLIIENGTNVQVDTYGLHFDPAI</sequence>
<proteinExistence type="inferred from homology"/>
<dbReference type="InterPro" id="IPR036396">
    <property type="entry name" value="Cyt_P450_sf"/>
</dbReference>
<evidence type="ECO:0000313" key="8">
    <source>
        <dbReference type="Proteomes" id="UP001432322"/>
    </source>
</evidence>
<keyword evidence="5" id="KW-0408">Iron</keyword>
<dbReference type="InterPro" id="IPR050705">
    <property type="entry name" value="Cytochrome_P450_3A"/>
</dbReference>
<dbReference type="InterPro" id="IPR002401">
    <property type="entry name" value="Cyt_P450_E_grp-I"/>
</dbReference>
<keyword evidence="3" id="KW-0479">Metal-binding</keyword>
<dbReference type="Proteomes" id="UP001432322">
    <property type="component" value="Unassembled WGS sequence"/>
</dbReference>
<accession>A0AAV5VCF7</accession>
<evidence type="ECO:0000256" key="4">
    <source>
        <dbReference type="ARBA" id="ARBA00023002"/>
    </source>
</evidence>
<evidence type="ECO:0000256" key="5">
    <source>
        <dbReference type="ARBA" id="ARBA00023004"/>
    </source>
</evidence>
<dbReference type="PRINTS" id="PR00463">
    <property type="entry name" value="EP450I"/>
</dbReference>
<dbReference type="InterPro" id="IPR001128">
    <property type="entry name" value="Cyt_P450"/>
</dbReference>
<dbReference type="GO" id="GO:0020037">
    <property type="term" value="F:heme binding"/>
    <property type="evidence" value="ECO:0007669"/>
    <property type="project" value="InterPro"/>
</dbReference>
<name>A0AAV5VCF7_9BILA</name>
<evidence type="ECO:0000256" key="1">
    <source>
        <dbReference type="ARBA" id="ARBA00010617"/>
    </source>
</evidence>
<dbReference type="GO" id="GO:0005506">
    <property type="term" value="F:iron ion binding"/>
    <property type="evidence" value="ECO:0007669"/>
    <property type="project" value="InterPro"/>
</dbReference>
<gene>
    <name evidence="7" type="ORF">PFISCL1PPCAC_8416</name>
</gene>
<reference evidence="7" key="1">
    <citation type="submission" date="2023-10" db="EMBL/GenBank/DDBJ databases">
        <title>Genome assembly of Pristionchus species.</title>
        <authorList>
            <person name="Yoshida K."/>
            <person name="Sommer R.J."/>
        </authorList>
    </citation>
    <scope>NUCLEOTIDE SEQUENCE</scope>
    <source>
        <strain evidence="7">RS5133</strain>
    </source>
</reference>